<gene>
    <name evidence="4" type="ORF">SAMN05444168_2904</name>
</gene>
<keyword evidence="1" id="KW-0711">Selenium</keyword>
<organism evidence="4 5">
    <name type="scientific">Paraburkholderia phenazinium</name>
    <dbReference type="NCBI Taxonomy" id="60549"/>
    <lineage>
        <taxon>Bacteria</taxon>
        <taxon>Pseudomonadati</taxon>
        <taxon>Pseudomonadota</taxon>
        <taxon>Betaproteobacteria</taxon>
        <taxon>Burkholderiales</taxon>
        <taxon>Burkholderiaceae</taxon>
        <taxon>Paraburkholderia</taxon>
    </lineage>
</organism>
<dbReference type="InterPro" id="IPR058840">
    <property type="entry name" value="AAA_SelU"/>
</dbReference>
<dbReference type="PANTHER" id="PTHR30401:SF0">
    <property type="entry name" value="TRNA 2-SELENOURIDINE SYNTHASE"/>
    <property type="match status" value="1"/>
</dbReference>
<dbReference type="SUPFAM" id="SSF52821">
    <property type="entry name" value="Rhodanese/Cell cycle control phosphatase"/>
    <property type="match status" value="1"/>
</dbReference>
<accession>A0A1N6H1Y4</accession>
<dbReference type="EMBL" id="FSRM01000001">
    <property type="protein sequence ID" value="SIO13702.1"/>
    <property type="molecule type" value="Genomic_DNA"/>
</dbReference>
<dbReference type="Gene3D" id="3.40.250.10">
    <property type="entry name" value="Rhodanese-like domain"/>
    <property type="match status" value="1"/>
</dbReference>
<evidence type="ECO:0000256" key="2">
    <source>
        <dbReference type="SAM" id="MobiDB-lite"/>
    </source>
</evidence>
<feature type="compositionally biased region" description="Low complexity" evidence="2">
    <location>
        <begin position="444"/>
        <end position="456"/>
    </location>
</feature>
<dbReference type="NCBIfam" id="TIGR03167">
    <property type="entry name" value="tRNA_sel_U_synt"/>
    <property type="match status" value="1"/>
</dbReference>
<dbReference type="Proteomes" id="UP000184693">
    <property type="component" value="Unassembled WGS sequence"/>
</dbReference>
<evidence type="ECO:0000259" key="3">
    <source>
        <dbReference type="PROSITE" id="PS50206"/>
    </source>
</evidence>
<dbReference type="NCBIfam" id="NF008752">
    <property type="entry name" value="PRK11784.1-4"/>
    <property type="match status" value="1"/>
</dbReference>
<dbReference type="GO" id="GO:0002098">
    <property type="term" value="P:tRNA wobble uridine modification"/>
    <property type="evidence" value="ECO:0007669"/>
    <property type="project" value="InterPro"/>
</dbReference>
<dbReference type="InterPro" id="IPR036873">
    <property type="entry name" value="Rhodanese-like_dom_sf"/>
</dbReference>
<feature type="domain" description="Rhodanese" evidence="3">
    <location>
        <begin position="69"/>
        <end position="181"/>
    </location>
</feature>
<evidence type="ECO:0000313" key="5">
    <source>
        <dbReference type="Proteomes" id="UP000184693"/>
    </source>
</evidence>
<protein>
    <submittedName>
        <fullName evidence="4">tRNA 2-selenouridine synthase</fullName>
    </submittedName>
</protein>
<proteinExistence type="predicted"/>
<dbReference type="GO" id="GO:0043828">
    <property type="term" value="F:tRNA 2-selenouridine synthase activity"/>
    <property type="evidence" value="ECO:0007669"/>
    <property type="project" value="InterPro"/>
</dbReference>
<dbReference type="Pfam" id="PF26341">
    <property type="entry name" value="AAA_SelU"/>
    <property type="match status" value="1"/>
</dbReference>
<evidence type="ECO:0000256" key="1">
    <source>
        <dbReference type="ARBA" id="ARBA00023266"/>
    </source>
</evidence>
<dbReference type="InterPro" id="IPR017582">
    <property type="entry name" value="SelU"/>
</dbReference>
<reference evidence="4 5" key="1">
    <citation type="submission" date="2016-11" db="EMBL/GenBank/DDBJ databases">
        <authorList>
            <person name="Jaros S."/>
            <person name="Januszkiewicz K."/>
            <person name="Wedrychowicz H."/>
        </authorList>
    </citation>
    <scope>NUCLEOTIDE SEQUENCE [LARGE SCALE GENOMIC DNA]</scope>
    <source>
        <strain evidence="4 5">GAS86</strain>
    </source>
</reference>
<feature type="region of interest" description="Disordered" evidence="2">
    <location>
        <begin position="444"/>
        <end position="465"/>
    </location>
</feature>
<dbReference type="Pfam" id="PF00581">
    <property type="entry name" value="Rhodanese"/>
    <property type="match status" value="1"/>
</dbReference>
<dbReference type="AlphaFoldDB" id="A0A1N6H1Y4"/>
<name>A0A1N6H1Y4_9BURK</name>
<dbReference type="InterPro" id="IPR001763">
    <property type="entry name" value="Rhodanese-like_dom"/>
</dbReference>
<dbReference type="NCBIfam" id="NF008750">
    <property type="entry name" value="PRK11784.1-2"/>
    <property type="match status" value="1"/>
</dbReference>
<dbReference type="SMART" id="SM00450">
    <property type="entry name" value="RHOD"/>
    <property type="match status" value="1"/>
</dbReference>
<sequence>MAKPGAFDEIARLQRSRRPCRRPSTPCDNSGLPIAAIPAISFEFGPSSRVVQLKNLLVPLDQLARFDEIVDVRTPLEFAEDHIPGAINAPVLSNEERVIVGTMYKQVSPFEATRVGAAMVARNIAAHLETTFAERPRNWRPLIYCWRGGKRSGSMTTWFNLIGWQARQLDGGYKAYRGSVVAALASLPEQFEYVVLTGHTGSGKTRLLQALHAAGAQVLDLEALACHRGSLLGALPDQPQPAQKGFDTALIGVLSGFDVRRPVFVEAESRRIGTITLPQALFERFHRGACVEVDTTHDDRITFLLQDYAHLFDDPASFKHQLERLIGLHSREQVRHWQQLIDAGSTPAMEGVDRADIAATRAELFGELIERHYDPAYQRSSRQHFKRLGEALHFSFRPNAADSVGQATALLAKLAATEGKALAGAQQGAEAVVQAASAVSATSAASSASASTNGATPRPVAIKPG</sequence>
<evidence type="ECO:0000313" key="4">
    <source>
        <dbReference type="EMBL" id="SIO13702.1"/>
    </source>
</evidence>
<dbReference type="PROSITE" id="PS50206">
    <property type="entry name" value="RHODANESE_3"/>
    <property type="match status" value="1"/>
</dbReference>
<dbReference type="PANTHER" id="PTHR30401">
    <property type="entry name" value="TRNA 2-SELENOURIDINE SYNTHASE"/>
    <property type="match status" value="1"/>
</dbReference>